<proteinExistence type="predicted"/>
<dbReference type="KEGG" id="pson:JI735_01915"/>
<protein>
    <submittedName>
        <fullName evidence="1">Uncharacterized protein</fullName>
    </submittedName>
</protein>
<evidence type="ECO:0000313" key="1">
    <source>
        <dbReference type="EMBL" id="QQZ61546.1"/>
    </source>
</evidence>
<accession>A0A974PD07</accession>
<reference evidence="1 2" key="1">
    <citation type="submission" date="2021-01" db="EMBL/GenBank/DDBJ databases">
        <title>Whole genome sequence of Paenibacillus sonchi LMG 24727 for comparative genomics.</title>
        <authorList>
            <person name="Lee G."/>
            <person name="Kim M.-J."/>
            <person name="Lim K."/>
            <person name="Shin J.-H."/>
        </authorList>
    </citation>
    <scope>NUCLEOTIDE SEQUENCE [LARGE SCALE GENOMIC DNA]</scope>
    <source>
        <strain evidence="1 2">LMG 24727</strain>
    </source>
</reference>
<organism evidence="1 2">
    <name type="scientific">Paenibacillus sonchi</name>
    <dbReference type="NCBI Taxonomy" id="373687"/>
    <lineage>
        <taxon>Bacteria</taxon>
        <taxon>Bacillati</taxon>
        <taxon>Bacillota</taxon>
        <taxon>Bacilli</taxon>
        <taxon>Bacillales</taxon>
        <taxon>Paenibacillaceae</taxon>
        <taxon>Paenibacillus</taxon>
        <taxon>Paenibacillus sonchi group</taxon>
    </lineage>
</organism>
<evidence type="ECO:0000313" key="2">
    <source>
        <dbReference type="Proteomes" id="UP000595841"/>
    </source>
</evidence>
<sequence length="88" mass="9778">MWYNNMSFLSESKEAKPAYAAYSTTIRLQHAPVDLGAVGIPAAVSPVLLFTRQSDFVQISCEWYKKDYLKCQPLIDLHCSSGYNGANG</sequence>
<gene>
    <name evidence="1" type="ORF">JI735_01915</name>
</gene>
<name>A0A974PD07_9BACL</name>
<dbReference type="AlphaFoldDB" id="A0A974PD07"/>
<dbReference type="Proteomes" id="UP000595841">
    <property type="component" value="Chromosome"/>
</dbReference>
<dbReference type="EMBL" id="CP068595">
    <property type="protein sequence ID" value="QQZ61546.1"/>
    <property type="molecule type" value="Genomic_DNA"/>
</dbReference>
<keyword evidence="2" id="KW-1185">Reference proteome</keyword>